<feature type="transmembrane region" description="Helical" evidence="11">
    <location>
        <begin position="69"/>
        <end position="93"/>
    </location>
</feature>
<protein>
    <recommendedName>
        <fullName evidence="11">Bidirectional sugar transporter SWEET</fullName>
    </recommendedName>
</protein>
<evidence type="ECO:0000256" key="1">
    <source>
        <dbReference type="ARBA" id="ARBA00004651"/>
    </source>
</evidence>
<evidence type="ECO:0000313" key="12">
    <source>
        <dbReference type="EMBL" id="KAK9669417.1"/>
    </source>
</evidence>
<dbReference type="PANTHER" id="PTHR10791:SF30">
    <property type="entry name" value="SUGAR TRANSPORTER SWEET1"/>
    <property type="match status" value="1"/>
</dbReference>
<feature type="transmembrane region" description="Helical" evidence="11">
    <location>
        <begin position="6"/>
        <end position="24"/>
    </location>
</feature>
<evidence type="ECO:0000256" key="10">
    <source>
        <dbReference type="ARBA" id="ARBA00037238"/>
    </source>
</evidence>
<dbReference type="GO" id="GO:0051260">
    <property type="term" value="P:protein homooligomerization"/>
    <property type="evidence" value="ECO:0007669"/>
    <property type="project" value="UniProtKB-ARBA"/>
</dbReference>
<reference evidence="12" key="1">
    <citation type="submission" date="2024-03" db="EMBL/GenBank/DDBJ databases">
        <title>WGS assembly of Saponaria officinalis var. Norfolk2.</title>
        <authorList>
            <person name="Jenkins J."/>
            <person name="Shu S."/>
            <person name="Grimwood J."/>
            <person name="Barry K."/>
            <person name="Goodstein D."/>
            <person name="Schmutz J."/>
            <person name="Leebens-Mack J."/>
            <person name="Osbourn A."/>
        </authorList>
    </citation>
    <scope>NUCLEOTIDE SEQUENCE [LARGE SCALE GENOMIC DNA]</scope>
    <source>
        <strain evidence="12">JIC</strain>
    </source>
</reference>
<keyword evidence="6 11" id="KW-0812">Transmembrane</keyword>
<keyword evidence="3 11" id="KW-0813">Transport</keyword>
<feature type="transmembrane region" description="Helical" evidence="11">
    <location>
        <begin position="166"/>
        <end position="188"/>
    </location>
</feature>
<dbReference type="AlphaFoldDB" id="A0AAW1H3I1"/>
<dbReference type="InterPro" id="IPR047664">
    <property type="entry name" value="SWEET"/>
</dbReference>
<keyword evidence="13" id="KW-1185">Reference proteome</keyword>
<dbReference type="GO" id="GO:0051119">
    <property type="term" value="F:sugar transmembrane transporter activity"/>
    <property type="evidence" value="ECO:0007669"/>
    <property type="project" value="InterPro"/>
</dbReference>
<comment type="caution">
    <text evidence="12">The sequence shown here is derived from an EMBL/GenBank/DDBJ whole genome shotgun (WGS) entry which is preliminary data.</text>
</comment>
<dbReference type="PANTHER" id="PTHR10791">
    <property type="entry name" value="RAG1-ACTIVATING PROTEIN 1"/>
    <property type="match status" value="1"/>
</dbReference>
<evidence type="ECO:0000256" key="3">
    <source>
        <dbReference type="ARBA" id="ARBA00022448"/>
    </source>
</evidence>
<keyword evidence="8 11" id="KW-1133">Transmembrane helix</keyword>
<evidence type="ECO:0000256" key="8">
    <source>
        <dbReference type="ARBA" id="ARBA00022989"/>
    </source>
</evidence>
<organism evidence="12 13">
    <name type="scientific">Saponaria officinalis</name>
    <name type="common">Common soapwort</name>
    <name type="synonym">Lychnis saponaria</name>
    <dbReference type="NCBI Taxonomy" id="3572"/>
    <lineage>
        <taxon>Eukaryota</taxon>
        <taxon>Viridiplantae</taxon>
        <taxon>Streptophyta</taxon>
        <taxon>Embryophyta</taxon>
        <taxon>Tracheophyta</taxon>
        <taxon>Spermatophyta</taxon>
        <taxon>Magnoliopsida</taxon>
        <taxon>eudicotyledons</taxon>
        <taxon>Gunneridae</taxon>
        <taxon>Pentapetalae</taxon>
        <taxon>Caryophyllales</taxon>
        <taxon>Caryophyllaceae</taxon>
        <taxon>Caryophylleae</taxon>
        <taxon>Saponaria</taxon>
    </lineage>
</organism>
<evidence type="ECO:0000256" key="9">
    <source>
        <dbReference type="ARBA" id="ARBA00023136"/>
    </source>
</evidence>
<evidence type="ECO:0000256" key="5">
    <source>
        <dbReference type="ARBA" id="ARBA00022597"/>
    </source>
</evidence>
<feature type="transmembrane region" description="Helical" evidence="11">
    <location>
        <begin position="44"/>
        <end position="63"/>
    </location>
</feature>
<dbReference type="GO" id="GO:0005886">
    <property type="term" value="C:plasma membrane"/>
    <property type="evidence" value="ECO:0007669"/>
    <property type="project" value="UniProtKB-SubCell"/>
</dbReference>
<evidence type="ECO:0000256" key="7">
    <source>
        <dbReference type="ARBA" id="ARBA00022737"/>
    </source>
</evidence>
<feature type="transmembrane region" description="Helical" evidence="11">
    <location>
        <begin position="133"/>
        <end position="154"/>
    </location>
</feature>
<dbReference type="EMBL" id="JBDFQZ010000013">
    <property type="protein sequence ID" value="KAK9669417.1"/>
    <property type="molecule type" value="Genomic_DNA"/>
</dbReference>
<feature type="transmembrane region" description="Helical" evidence="11">
    <location>
        <begin position="194"/>
        <end position="215"/>
    </location>
</feature>
<sequence length="245" mass="27808">MANLDTTRNIIGIIGNVISFGLFLSPTSTMYRIIKNKSIEKFKVDPYIATILNCVMWIIYGLPQVNPDHILVVTINGIGLGIEIIYVAIFFFFSVGWCLTKKKIVFGVLFEAIFTLVVAMITFFVFHTTQKRTVFMGALCVAFNIIMYFSPLTVMKQVITTKSVKYMPFWLSLTNFLNGACWTAYACINFDPWMVIPNGLGAISGIIQLILYAIYYKTTKWSDSNENKPEIELKDQPEVTLRVVI</sequence>
<dbReference type="FunFam" id="1.20.1280.290:FF:000002">
    <property type="entry name" value="Bidirectional sugar transporter SWEET"/>
    <property type="match status" value="1"/>
</dbReference>
<dbReference type="Proteomes" id="UP001443914">
    <property type="component" value="Unassembled WGS sequence"/>
</dbReference>
<feature type="transmembrane region" description="Helical" evidence="11">
    <location>
        <begin position="105"/>
        <end position="127"/>
    </location>
</feature>
<gene>
    <name evidence="12" type="ORF">RND81_13G128200</name>
</gene>
<evidence type="ECO:0000256" key="2">
    <source>
        <dbReference type="ARBA" id="ARBA00007809"/>
    </source>
</evidence>
<comment type="similarity">
    <text evidence="2 11">Belongs to the SWEET sugar transporter family.</text>
</comment>
<comment type="function">
    <text evidence="11">Mediates both low-affinity uptake and efflux of sugar across the membrane.</text>
</comment>
<comment type="function">
    <text evidence="10">Mediates both low-affinity uptake and efflux of sugar across the plasma membrane.</text>
</comment>
<evidence type="ECO:0000256" key="4">
    <source>
        <dbReference type="ARBA" id="ARBA00022475"/>
    </source>
</evidence>
<keyword evidence="7" id="KW-0677">Repeat</keyword>
<keyword evidence="5 11" id="KW-0762">Sugar transport</keyword>
<accession>A0AAW1H3I1</accession>
<evidence type="ECO:0000256" key="6">
    <source>
        <dbReference type="ARBA" id="ARBA00022692"/>
    </source>
</evidence>
<keyword evidence="4" id="KW-1003">Cell membrane</keyword>
<dbReference type="InterPro" id="IPR004316">
    <property type="entry name" value="SWEET_rpt"/>
</dbReference>
<evidence type="ECO:0000313" key="13">
    <source>
        <dbReference type="Proteomes" id="UP001443914"/>
    </source>
</evidence>
<name>A0AAW1H3I1_SAPOF</name>
<dbReference type="FunFam" id="1.20.1280.290:FF:000001">
    <property type="entry name" value="Bidirectional sugar transporter SWEET"/>
    <property type="match status" value="1"/>
</dbReference>
<evidence type="ECO:0000256" key="11">
    <source>
        <dbReference type="RuleBase" id="RU910715"/>
    </source>
</evidence>
<comment type="subcellular location">
    <subcellularLocation>
        <location evidence="1 11">Cell membrane</location>
        <topology evidence="1 11">Multi-pass membrane protein</topology>
    </subcellularLocation>
</comment>
<keyword evidence="9 11" id="KW-0472">Membrane</keyword>
<dbReference type="Gene3D" id="1.20.1280.290">
    <property type="match status" value="2"/>
</dbReference>
<dbReference type="Pfam" id="PF03083">
    <property type="entry name" value="MtN3_slv"/>
    <property type="match status" value="2"/>
</dbReference>
<proteinExistence type="inferred from homology"/>